<dbReference type="InterPro" id="IPR049142">
    <property type="entry name" value="MS_channel_1st"/>
</dbReference>
<keyword evidence="11" id="KW-1185">Reference proteome</keyword>
<keyword evidence="5 7" id="KW-1133">Transmembrane helix</keyword>
<dbReference type="SUPFAM" id="SSF50182">
    <property type="entry name" value="Sm-like ribonucleoproteins"/>
    <property type="match status" value="1"/>
</dbReference>
<dbReference type="Gene3D" id="1.10.287.1260">
    <property type="match status" value="1"/>
</dbReference>
<dbReference type="GO" id="GO:0008381">
    <property type="term" value="F:mechanosensitive monoatomic ion channel activity"/>
    <property type="evidence" value="ECO:0007669"/>
    <property type="project" value="InterPro"/>
</dbReference>
<dbReference type="Proteomes" id="UP000050969">
    <property type="component" value="Unassembled WGS sequence"/>
</dbReference>
<organism evidence="10 11">
    <name type="scientific">Lacticaseibacillus saniviri JCM 17471 = DSM 24301</name>
    <dbReference type="NCBI Taxonomy" id="1293598"/>
    <lineage>
        <taxon>Bacteria</taxon>
        <taxon>Bacillati</taxon>
        <taxon>Bacillota</taxon>
        <taxon>Bacilli</taxon>
        <taxon>Lactobacillales</taxon>
        <taxon>Lactobacillaceae</taxon>
        <taxon>Lacticaseibacillus</taxon>
    </lineage>
</organism>
<dbReference type="SUPFAM" id="SSF82861">
    <property type="entry name" value="Mechanosensitive channel protein MscS (YggB), transmembrane region"/>
    <property type="match status" value="1"/>
</dbReference>
<dbReference type="Gene3D" id="3.30.70.100">
    <property type="match status" value="1"/>
</dbReference>
<dbReference type="Pfam" id="PF21088">
    <property type="entry name" value="MS_channel_1st"/>
    <property type="match status" value="1"/>
</dbReference>
<dbReference type="GO" id="GO:0005886">
    <property type="term" value="C:plasma membrane"/>
    <property type="evidence" value="ECO:0007669"/>
    <property type="project" value="UniProtKB-SubCell"/>
</dbReference>
<feature type="domain" description="Mechanosensitive ion channel MscS" evidence="8">
    <location>
        <begin position="131"/>
        <end position="193"/>
    </location>
</feature>
<dbReference type="PANTHER" id="PTHR30460:SF0">
    <property type="entry name" value="MODERATE CONDUCTANCE MECHANOSENSITIVE CHANNEL YBIO"/>
    <property type="match status" value="1"/>
</dbReference>
<comment type="subcellular location">
    <subcellularLocation>
        <location evidence="1">Cell membrane</location>
        <topology evidence="1">Multi-pass membrane protein</topology>
    </subcellularLocation>
</comment>
<feature type="domain" description="Mechanosensitive ion channel transmembrane helices 2/3" evidence="9">
    <location>
        <begin position="88"/>
        <end position="128"/>
    </location>
</feature>
<sequence>MQLLAKSSTDTLAQQTNLVRRYIDSINWDAMLSSFVTLVFELLFFTILFWLINRIGKRILRHSFTRYQAKRALAGGRISTIETLATNAFSYLVGFFYFYAILSTLGVPVGTLIAGAGVLSLAIGLGAQGFVNDVVTGFFIILEGQLDVGDSVQLNQISGTVTSVGLRTTIIKSADGTMNFIPNRNISIVSNRSRNNMLVSISLPVEPNVDVHKLTDVINQVNTDLVPKYQTIIKAPDLLGIAANPDGTFSYQIQMYAENGEQLNLQRTFLSAYLNALTQAGITIPQPKLNLK</sequence>
<evidence type="ECO:0000256" key="4">
    <source>
        <dbReference type="ARBA" id="ARBA00022692"/>
    </source>
</evidence>
<dbReference type="PATRIC" id="fig|1293598.4.peg.1818"/>
<feature type="transmembrane region" description="Helical" evidence="7">
    <location>
        <begin position="30"/>
        <end position="52"/>
    </location>
</feature>
<dbReference type="SUPFAM" id="SSF82689">
    <property type="entry name" value="Mechanosensitive channel protein MscS (YggB), C-terminal domain"/>
    <property type="match status" value="1"/>
</dbReference>
<evidence type="ECO:0000313" key="10">
    <source>
        <dbReference type="EMBL" id="KRO17950.1"/>
    </source>
</evidence>
<dbReference type="InterPro" id="IPR045276">
    <property type="entry name" value="YbiO_bact"/>
</dbReference>
<evidence type="ECO:0000259" key="8">
    <source>
        <dbReference type="Pfam" id="PF00924"/>
    </source>
</evidence>
<keyword evidence="3" id="KW-1003">Cell membrane</keyword>
<feature type="transmembrane region" description="Helical" evidence="7">
    <location>
        <begin position="73"/>
        <end position="99"/>
    </location>
</feature>
<evidence type="ECO:0000256" key="2">
    <source>
        <dbReference type="ARBA" id="ARBA00008017"/>
    </source>
</evidence>
<gene>
    <name evidence="10" type="ORF">IV56_GL001744</name>
</gene>
<evidence type="ECO:0000256" key="6">
    <source>
        <dbReference type="ARBA" id="ARBA00023136"/>
    </source>
</evidence>
<reference evidence="10 11" key="1">
    <citation type="journal article" date="2015" name="Genome Announc.">
        <title>Expanding the biotechnology potential of lactobacilli through comparative genomics of 213 strains and associated genera.</title>
        <authorList>
            <person name="Sun Z."/>
            <person name="Harris H.M."/>
            <person name="McCann A."/>
            <person name="Guo C."/>
            <person name="Argimon S."/>
            <person name="Zhang W."/>
            <person name="Yang X."/>
            <person name="Jeffery I.B."/>
            <person name="Cooney J.C."/>
            <person name="Kagawa T.F."/>
            <person name="Liu W."/>
            <person name="Song Y."/>
            <person name="Salvetti E."/>
            <person name="Wrobel A."/>
            <person name="Rasinkangas P."/>
            <person name="Parkhill J."/>
            <person name="Rea M.C."/>
            <person name="O'Sullivan O."/>
            <person name="Ritari J."/>
            <person name="Douillard F.P."/>
            <person name="Paul Ross R."/>
            <person name="Yang R."/>
            <person name="Briner A.E."/>
            <person name="Felis G.E."/>
            <person name="de Vos W.M."/>
            <person name="Barrangou R."/>
            <person name="Klaenhammer T.R."/>
            <person name="Caufield P.W."/>
            <person name="Cui Y."/>
            <person name="Zhang H."/>
            <person name="O'Toole P.W."/>
        </authorList>
    </citation>
    <scope>NUCLEOTIDE SEQUENCE [LARGE SCALE GENOMIC DNA]</scope>
    <source>
        <strain evidence="10 11">DSM 24301</strain>
    </source>
</reference>
<keyword evidence="6 7" id="KW-0472">Membrane</keyword>
<feature type="transmembrane region" description="Helical" evidence="7">
    <location>
        <begin position="105"/>
        <end position="125"/>
    </location>
</feature>
<dbReference type="InterPro" id="IPR023408">
    <property type="entry name" value="MscS_beta-dom_sf"/>
</dbReference>
<dbReference type="InterPro" id="IPR011066">
    <property type="entry name" value="MscS_channel_C_sf"/>
</dbReference>
<protein>
    <submittedName>
        <fullName evidence="10">Small-conductance mechanosensitive channel protein</fullName>
    </submittedName>
</protein>
<dbReference type="Gene3D" id="2.30.30.60">
    <property type="match status" value="1"/>
</dbReference>
<dbReference type="AlphaFoldDB" id="A0A0R2MWE5"/>
<name>A0A0R2MWE5_9LACO</name>
<dbReference type="STRING" id="1293598.IV56_GL001744"/>
<dbReference type="Pfam" id="PF00924">
    <property type="entry name" value="MS_channel_2nd"/>
    <property type="match status" value="1"/>
</dbReference>
<evidence type="ECO:0000256" key="7">
    <source>
        <dbReference type="SAM" id="Phobius"/>
    </source>
</evidence>
<accession>A0A0R2MWE5</accession>
<dbReference type="RefSeq" id="WP_056992375.1">
    <property type="nucleotide sequence ID" value="NZ_JQCE01000006.1"/>
</dbReference>
<dbReference type="InterPro" id="IPR010920">
    <property type="entry name" value="LSM_dom_sf"/>
</dbReference>
<evidence type="ECO:0000256" key="1">
    <source>
        <dbReference type="ARBA" id="ARBA00004651"/>
    </source>
</evidence>
<evidence type="ECO:0000256" key="5">
    <source>
        <dbReference type="ARBA" id="ARBA00022989"/>
    </source>
</evidence>
<dbReference type="InterPro" id="IPR006685">
    <property type="entry name" value="MscS_channel_2nd"/>
</dbReference>
<dbReference type="PANTHER" id="PTHR30460">
    <property type="entry name" value="MODERATE CONDUCTANCE MECHANOSENSITIVE CHANNEL YBIO"/>
    <property type="match status" value="1"/>
</dbReference>
<evidence type="ECO:0000256" key="3">
    <source>
        <dbReference type="ARBA" id="ARBA00022475"/>
    </source>
</evidence>
<evidence type="ECO:0000313" key="11">
    <source>
        <dbReference type="Proteomes" id="UP000050969"/>
    </source>
</evidence>
<comment type="similarity">
    <text evidence="2">Belongs to the MscS (TC 1.A.23) family.</text>
</comment>
<keyword evidence="4 7" id="KW-0812">Transmembrane</keyword>
<proteinExistence type="inferred from homology"/>
<dbReference type="InterPro" id="IPR011014">
    <property type="entry name" value="MscS_channel_TM-2"/>
</dbReference>
<dbReference type="EMBL" id="JQCE01000006">
    <property type="protein sequence ID" value="KRO17950.1"/>
    <property type="molecule type" value="Genomic_DNA"/>
</dbReference>
<comment type="caution">
    <text evidence="10">The sequence shown here is derived from an EMBL/GenBank/DDBJ whole genome shotgun (WGS) entry which is preliminary data.</text>
</comment>
<evidence type="ECO:0000259" key="9">
    <source>
        <dbReference type="Pfam" id="PF21088"/>
    </source>
</evidence>